<feature type="compositionally biased region" description="Polar residues" evidence="1">
    <location>
        <begin position="1"/>
        <end position="12"/>
    </location>
</feature>
<evidence type="ECO:0000313" key="4">
    <source>
        <dbReference type="Proteomes" id="UP001497516"/>
    </source>
</evidence>
<accession>A0AAV2EAH6</accession>
<dbReference type="InterPro" id="IPR029472">
    <property type="entry name" value="Copia-like_N"/>
</dbReference>
<name>A0AAV2EAH6_9ROSI</name>
<dbReference type="Pfam" id="PF14244">
    <property type="entry name" value="Retrotran_gag_3"/>
    <property type="match status" value="1"/>
</dbReference>
<dbReference type="EMBL" id="OZ034817">
    <property type="protein sequence ID" value="CAL1382824.1"/>
    <property type="molecule type" value="Genomic_DNA"/>
</dbReference>
<reference evidence="3 4" key="1">
    <citation type="submission" date="2024-04" db="EMBL/GenBank/DDBJ databases">
        <authorList>
            <person name="Fracassetti M."/>
        </authorList>
    </citation>
    <scope>NUCLEOTIDE SEQUENCE [LARGE SCALE GENOMIC DNA]</scope>
</reference>
<protein>
    <recommendedName>
        <fullName evidence="2">Retrotransposon Copia-like N-terminal domain-containing protein</fullName>
    </recommendedName>
</protein>
<organism evidence="3 4">
    <name type="scientific">Linum trigynum</name>
    <dbReference type="NCBI Taxonomy" id="586398"/>
    <lineage>
        <taxon>Eukaryota</taxon>
        <taxon>Viridiplantae</taxon>
        <taxon>Streptophyta</taxon>
        <taxon>Embryophyta</taxon>
        <taxon>Tracheophyta</taxon>
        <taxon>Spermatophyta</taxon>
        <taxon>Magnoliopsida</taxon>
        <taxon>eudicotyledons</taxon>
        <taxon>Gunneridae</taxon>
        <taxon>Pentapetalae</taxon>
        <taxon>rosids</taxon>
        <taxon>fabids</taxon>
        <taxon>Malpighiales</taxon>
        <taxon>Linaceae</taxon>
        <taxon>Linum</taxon>
    </lineage>
</organism>
<feature type="compositionally biased region" description="Low complexity" evidence="1">
    <location>
        <begin position="282"/>
        <end position="298"/>
    </location>
</feature>
<keyword evidence="4" id="KW-1185">Reference proteome</keyword>
<evidence type="ECO:0000259" key="2">
    <source>
        <dbReference type="Pfam" id="PF14244"/>
    </source>
</evidence>
<feature type="compositionally biased region" description="Polar residues" evidence="1">
    <location>
        <begin position="21"/>
        <end position="36"/>
    </location>
</feature>
<gene>
    <name evidence="3" type="ORF">LTRI10_LOCUS24129</name>
</gene>
<dbReference type="PANTHER" id="PTHR37610">
    <property type="entry name" value="CCHC-TYPE DOMAIN-CONTAINING PROTEIN"/>
    <property type="match status" value="1"/>
</dbReference>
<feature type="region of interest" description="Disordered" evidence="1">
    <location>
        <begin position="282"/>
        <end position="304"/>
    </location>
</feature>
<evidence type="ECO:0000313" key="3">
    <source>
        <dbReference type="EMBL" id="CAL1382824.1"/>
    </source>
</evidence>
<dbReference type="Proteomes" id="UP001497516">
    <property type="component" value="Chromosome 4"/>
</dbReference>
<evidence type="ECO:0000256" key="1">
    <source>
        <dbReference type="SAM" id="MobiDB-lite"/>
    </source>
</evidence>
<dbReference type="AlphaFoldDB" id="A0AAV2EAH6"/>
<sequence>MSGTRSGGANTPPNTPPVNFGSFQGQSTNTQGNSNRAADLNFGNPFYINPNENLAQSIVPIVLDGPNYQTWSKAVKVVLKTKNKLGFIDGSIVAPNRNDNLFQIWDACNTIVLCWITNSLEKDISRSVLSHDNARALWNEHKDHYGQADAQKLTNLEDEIHSTKQGTKTITQYYTHMKGLWEEYSQFNLIVPYGCLPGNPLPCAAVEPFRLKHNTDYLIRFLRGLNPEYDYIRTQQLMQKALPTVVHAFHDLLQHEQKLKAEGNGAGNKISQSVALTAGSYSGAGSSNANSTAKSSYKGSGETGTYKGSGENDQLFCNYCKKTTM</sequence>
<dbReference type="PANTHER" id="PTHR37610:SF55">
    <property type="entry name" value="RETROTRANSPOSON COPIA-LIKE N-TERMINAL DOMAIN-CONTAINING PROTEIN"/>
    <property type="match status" value="1"/>
</dbReference>
<feature type="domain" description="Retrotransposon Copia-like N-terminal" evidence="2">
    <location>
        <begin position="50"/>
        <end position="96"/>
    </location>
</feature>
<proteinExistence type="predicted"/>
<feature type="region of interest" description="Disordered" evidence="1">
    <location>
        <begin position="1"/>
        <end position="36"/>
    </location>
</feature>